<comment type="similarity">
    <text evidence="2">Belongs to the DeoC/FbaB aldolase family. DeoC type 2 subfamily.</text>
</comment>
<organism evidence="9 10">
    <name type="scientific">Microlunatus flavus</name>
    <dbReference type="NCBI Taxonomy" id="1036181"/>
    <lineage>
        <taxon>Bacteria</taxon>
        <taxon>Bacillati</taxon>
        <taxon>Actinomycetota</taxon>
        <taxon>Actinomycetes</taxon>
        <taxon>Propionibacteriales</taxon>
        <taxon>Propionibacteriaceae</taxon>
        <taxon>Microlunatus</taxon>
    </lineage>
</organism>
<dbReference type="InterPro" id="IPR013785">
    <property type="entry name" value="Aldolase_TIM"/>
</dbReference>
<name>A0A1H9C240_9ACTN</name>
<dbReference type="EMBL" id="FOFA01000002">
    <property type="protein sequence ID" value="SEP94708.1"/>
    <property type="molecule type" value="Genomic_DNA"/>
</dbReference>
<dbReference type="Pfam" id="PF01791">
    <property type="entry name" value="DeoC"/>
    <property type="match status" value="1"/>
</dbReference>
<evidence type="ECO:0000256" key="3">
    <source>
        <dbReference type="ARBA" id="ARBA00012515"/>
    </source>
</evidence>
<feature type="region of interest" description="Disordered" evidence="8">
    <location>
        <begin position="1"/>
        <end position="36"/>
    </location>
</feature>
<dbReference type="Proteomes" id="UP000198504">
    <property type="component" value="Unassembled WGS sequence"/>
</dbReference>
<evidence type="ECO:0000256" key="4">
    <source>
        <dbReference type="ARBA" id="ARBA00023239"/>
    </source>
</evidence>
<evidence type="ECO:0000256" key="8">
    <source>
        <dbReference type="SAM" id="MobiDB-lite"/>
    </source>
</evidence>
<dbReference type="SMART" id="SM01133">
    <property type="entry name" value="DeoC"/>
    <property type="match status" value="1"/>
</dbReference>
<dbReference type="SUPFAM" id="SSF51569">
    <property type="entry name" value="Aldolase"/>
    <property type="match status" value="1"/>
</dbReference>
<dbReference type="OrthoDB" id="6579831at2"/>
<gene>
    <name evidence="9" type="ORF">SAMN05421756_10230</name>
</gene>
<dbReference type="RefSeq" id="WP_091177976.1">
    <property type="nucleotide sequence ID" value="NZ_FOFA01000002.1"/>
</dbReference>
<comment type="catalytic activity">
    <reaction evidence="6">
        <text>2-deoxy-D-ribose 5-phosphate = D-glyceraldehyde 3-phosphate + acetaldehyde</text>
        <dbReference type="Rhea" id="RHEA:12821"/>
        <dbReference type="ChEBI" id="CHEBI:15343"/>
        <dbReference type="ChEBI" id="CHEBI:59776"/>
        <dbReference type="ChEBI" id="CHEBI:62877"/>
        <dbReference type="EC" id="4.1.2.4"/>
    </reaction>
</comment>
<dbReference type="NCBIfam" id="TIGR00126">
    <property type="entry name" value="deoC"/>
    <property type="match status" value="1"/>
</dbReference>
<dbReference type="EC" id="4.1.2.4" evidence="3 7"/>
<comment type="pathway">
    <text evidence="1">Carbohydrate degradation; 2-deoxy-D-ribose 1-phosphate degradation; D-glyceraldehyde 3-phosphate and acetaldehyde from 2-deoxy-alpha-D-ribose 1-phosphate: step 2/2.</text>
</comment>
<dbReference type="InterPro" id="IPR011343">
    <property type="entry name" value="DeoC"/>
</dbReference>
<dbReference type="InterPro" id="IPR002915">
    <property type="entry name" value="DeoC/FbaB/LacD_aldolase"/>
</dbReference>
<evidence type="ECO:0000256" key="2">
    <source>
        <dbReference type="ARBA" id="ARBA00009473"/>
    </source>
</evidence>
<reference evidence="10" key="1">
    <citation type="submission" date="2016-10" db="EMBL/GenBank/DDBJ databases">
        <authorList>
            <person name="Varghese N."/>
            <person name="Submissions S."/>
        </authorList>
    </citation>
    <scope>NUCLEOTIDE SEQUENCE [LARGE SCALE GENOMIC DNA]</scope>
    <source>
        <strain evidence="10">CGMCC 4.6856</strain>
    </source>
</reference>
<evidence type="ECO:0000256" key="5">
    <source>
        <dbReference type="ARBA" id="ARBA00023270"/>
    </source>
</evidence>
<dbReference type="GO" id="GO:0005737">
    <property type="term" value="C:cytoplasm"/>
    <property type="evidence" value="ECO:0007669"/>
    <property type="project" value="InterPro"/>
</dbReference>
<protein>
    <recommendedName>
        <fullName evidence="3 7">Deoxyribose-phosphate aldolase</fullName>
        <ecNumber evidence="3 7">4.1.2.4</ecNumber>
    </recommendedName>
</protein>
<dbReference type="GO" id="GO:0009264">
    <property type="term" value="P:deoxyribonucleotide catabolic process"/>
    <property type="evidence" value="ECO:0007669"/>
    <property type="project" value="UniProtKB-UniRule"/>
</dbReference>
<evidence type="ECO:0000313" key="10">
    <source>
        <dbReference type="Proteomes" id="UP000198504"/>
    </source>
</evidence>
<keyword evidence="10" id="KW-1185">Reference proteome</keyword>
<dbReference type="Gene3D" id="3.20.20.70">
    <property type="entry name" value="Aldolase class I"/>
    <property type="match status" value="1"/>
</dbReference>
<sequence>MTTYAARPDQAPETAPAAPPSTATATPAPPALPSHLAGATADEATLRRFLFGLPAVDPVGLEQRSATLATRSIKKASKLAAIDLAISMVDLTTLEGADTPGKVRNLARKALAPDPARPGTPQVAAVCVYPDRVATAADELAGSDVKVASVATAFPSGRSSLEVKLADTRLALESGADEIDMVIDRGAFLAGQYGLVLEQIRAVKAECAGRARLKVILETGELATYDNVRRACWLALLGGGDFLKTSTGKVNPAATLPLVQVLLQAVRDWRDQTGQQVAVKPAGGIRTTKDAIRHLVAVNEVAGPEWLDPHWFRFGASSLLDDLVLQRRAQLDGHYADPDTVALD</sequence>
<keyword evidence="5" id="KW-0704">Schiff base</keyword>
<evidence type="ECO:0000256" key="1">
    <source>
        <dbReference type="ARBA" id="ARBA00004816"/>
    </source>
</evidence>
<evidence type="ECO:0000256" key="7">
    <source>
        <dbReference type="NCBIfam" id="TIGR00126"/>
    </source>
</evidence>
<feature type="compositionally biased region" description="Low complexity" evidence="8">
    <location>
        <begin position="11"/>
        <end position="26"/>
    </location>
</feature>
<dbReference type="PANTHER" id="PTHR10889">
    <property type="entry name" value="DEOXYRIBOSE-PHOSPHATE ALDOLASE"/>
    <property type="match status" value="1"/>
</dbReference>
<dbReference type="AlphaFoldDB" id="A0A1H9C240"/>
<evidence type="ECO:0000313" key="9">
    <source>
        <dbReference type="EMBL" id="SEP94708.1"/>
    </source>
</evidence>
<dbReference type="PANTHER" id="PTHR10889:SF3">
    <property type="entry name" value="DEOXYRIBOSE-PHOSPHATE ALDOLASE"/>
    <property type="match status" value="1"/>
</dbReference>
<evidence type="ECO:0000256" key="6">
    <source>
        <dbReference type="ARBA" id="ARBA00048791"/>
    </source>
</evidence>
<dbReference type="CDD" id="cd00959">
    <property type="entry name" value="DeoC"/>
    <property type="match status" value="1"/>
</dbReference>
<proteinExistence type="inferred from homology"/>
<dbReference type="STRING" id="1036181.SAMN05421756_10230"/>
<keyword evidence="4" id="KW-0456">Lyase</keyword>
<dbReference type="GO" id="GO:0016052">
    <property type="term" value="P:carbohydrate catabolic process"/>
    <property type="evidence" value="ECO:0007669"/>
    <property type="project" value="TreeGrafter"/>
</dbReference>
<accession>A0A1H9C240</accession>
<dbReference type="GO" id="GO:0004139">
    <property type="term" value="F:deoxyribose-phosphate aldolase activity"/>
    <property type="evidence" value="ECO:0007669"/>
    <property type="project" value="UniProtKB-UniRule"/>
</dbReference>